<keyword evidence="3" id="KW-0378">Hydrolase</keyword>
<dbReference type="InterPro" id="IPR003675">
    <property type="entry name" value="Rce1/LyrA-like_dom"/>
</dbReference>
<accession>A0A9D2WN96</accession>
<feature type="transmembrane region" description="Helical" evidence="1">
    <location>
        <begin position="111"/>
        <end position="135"/>
    </location>
</feature>
<dbReference type="Pfam" id="PF02517">
    <property type="entry name" value="Rce1-like"/>
    <property type="match status" value="1"/>
</dbReference>
<reference evidence="3" key="1">
    <citation type="submission" date="2016-02" db="EMBL/GenBank/DDBJ databases">
        <title>Draft Genome Sequence of Sporotomaculum syntrophicum Strain FB, a Syntrophic Benzoate Degrader.</title>
        <authorList>
            <person name="Nobu M.K."/>
            <person name="Narihiro T."/>
            <person name="Qiu Y.-L."/>
            <person name="Ohashi A."/>
            <person name="Liu W.-T."/>
            <person name="Yuji S."/>
        </authorList>
    </citation>
    <scope>NUCLEOTIDE SEQUENCE</scope>
    <source>
        <strain evidence="3">FB</strain>
    </source>
</reference>
<proteinExistence type="predicted"/>
<evidence type="ECO:0000259" key="2">
    <source>
        <dbReference type="Pfam" id="PF02517"/>
    </source>
</evidence>
<keyword evidence="1" id="KW-0812">Transmembrane</keyword>
<dbReference type="GO" id="GO:0006508">
    <property type="term" value="P:proteolysis"/>
    <property type="evidence" value="ECO:0007669"/>
    <property type="project" value="UniProtKB-KW"/>
</dbReference>
<keyword evidence="4" id="KW-1185">Reference proteome</keyword>
<dbReference type="GO" id="GO:0080120">
    <property type="term" value="P:CAAX-box protein maturation"/>
    <property type="evidence" value="ECO:0007669"/>
    <property type="project" value="UniProtKB-ARBA"/>
</dbReference>
<evidence type="ECO:0000313" key="3">
    <source>
        <dbReference type="EMBL" id="KAF1083886.1"/>
    </source>
</evidence>
<feature type="domain" description="CAAX prenyl protease 2/Lysostaphin resistance protein A-like" evidence="2">
    <location>
        <begin position="121"/>
        <end position="214"/>
    </location>
</feature>
<dbReference type="EMBL" id="LSRS01000008">
    <property type="protein sequence ID" value="KAF1083886.1"/>
    <property type="molecule type" value="Genomic_DNA"/>
</dbReference>
<dbReference type="GO" id="GO:0004175">
    <property type="term" value="F:endopeptidase activity"/>
    <property type="evidence" value="ECO:0007669"/>
    <property type="project" value="UniProtKB-ARBA"/>
</dbReference>
<feature type="transmembrane region" description="Helical" evidence="1">
    <location>
        <begin position="12"/>
        <end position="29"/>
    </location>
</feature>
<keyword evidence="1" id="KW-0472">Membrane</keyword>
<comment type="caution">
    <text evidence="3">The sequence shown here is derived from an EMBL/GenBank/DDBJ whole genome shotgun (WGS) entry which is preliminary data.</text>
</comment>
<dbReference type="Proteomes" id="UP000798488">
    <property type="component" value="Unassembled WGS sequence"/>
</dbReference>
<gene>
    <name evidence="3" type="ORF">SPSYN_02798</name>
</gene>
<dbReference type="AlphaFoldDB" id="A0A9D2WN96"/>
<organism evidence="3 4">
    <name type="scientific">Sporotomaculum syntrophicum</name>
    <dbReference type="NCBI Taxonomy" id="182264"/>
    <lineage>
        <taxon>Bacteria</taxon>
        <taxon>Bacillati</taxon>
        <taxon>Bacillota</taxon>
        <taxon>Clostridia</taxon>
        <taxon>Eubacteriales</taxon>
        <taxon>Desulfallaceae</taxon>
        <taxon>Sporotomaculum</taxon>
    </lineage>
</organism>
<dbReference type="RefSeq" id="WP_161823081.1">
    <property type="nucleotide sequence ID" value="NZ_LSRS01000008.1"/>
</dbReference>
<keyword evidence="3" id="KW-0645">Protease</keyword>
<protein>
    <submittedName>
        <fullName evidence="3">CAAX amino terminal protease self- immunity</fullName>
    </submittedName>
</protein>
<feature type="transmembrane region" description="Helical" evidence="1">
    <location>
        <begin position="156"/>
        <end position="175"/>
    </location>
</feature>
<dbReference type="OrthoDB" id="9782250at2"/>
<sequence>MKIIAERDIKYVKFTAWFFILLAALGLLLKAGQVKKETFELVIGQAGLFGVLILISLGRVNELLGDCKKTTKTAPVFIMAGILLGWGLQAYRETARQYGILVAPGAGQVNVPNPGVITIDTVMIIASIILLGPLLEEMLFRFIGLGLVRQLAGPRQAAFLIGAWVMVTSTAFALLHSPEPASFVIYFIPSLVYSLVYLRYGVFGSFIVHSAGNAWVLIS</sequence>
<evidence type="ECO:0000313" key="4">
    <source>
        <dbReference type="Proteomes" id="UP000798488"/>
    </source>
</evidence>
<feature type="transmembrane region" description="Helical" evidence="1">
    <location>
        <begin position="41"/>
        <end position="61"/>
    </location>
</feature>
<keyword evidence="1" id="KW-1133">Transmembrane helix</keyword>
<feature type="transmembrane region" description="Helical" evidence="1">
    <location>
        <begin position="73"/>
        <end position="91"/>
    </location>
</feature>
<name>A0A9D2WN96_9FIRM</name>
<evidence type="ECO:0000256" key="1">
    <source>
        <dbReference type="SAM" id="Phobius"/>
    </source>
</evidence>